<gene>
    <name evidence="4" type="primary">Hist1h2aa</name>
    <name evidence="4" type="ORF">BARMAR_R05982</name>
</gene>
<dbReference type="GO" id="GO:0046982">
    <property type="term" value="F:protein heterodimerization activity"/>
    <property type="evidence" value="ECO:0007669"/>
    <property type="project" value="InterPro"/>
</dbReference>
<comment type="caution">
    <text evidence="4">The sequence shown here is derived from an EMBL/GenBank/DDBJ whole genome shotgun (WGS) entry which is preliminary data.</text>
</comment>
<dbReference type="PRINTS" id="PR00620">
    <property type="entry name" value="HISTONEH2A"/>
</dbReference>
<dbReference type="GO" id="GO:0000786">
    <property type="term" value="C:nucleosome"/>
    <property type="evidence" value="ECO:0007669"/>
    <property type="project" value="UniProtKB-KW"/>
</dbReference>
<proteinExistence type="inferred from homology"/>
<evidence type="ECO:0000313" key="4">
    <source>
        <dbReference type="EMBL" id="NXG81238.1"/>
    </source>
</evidence>
<keyword evidence="5" id="KW-1185">Reference proteome</keyword>
<sequence length="130" mass="14559">EAPSGESEVKAKKSRRSRSSRAGLLFSVSRVDRQLRRGRFAERFGAGVPVYLAAVLQCVTHKALDMAGRISKESKQQRIFPAHLQTAVQKSSALKRLLHDAVLSHRSRAAPLKQRAASRSKKETSRRKKR</sequence>
<keyword evidence="1" id="KW-0539">Nucleus</keyword>
<dbReference type="GO" id="GO:0005634">
    <property type="term" value="C:nucleus"/>
    <property type="evidence" value="ECO:0007669"/>
    <property type="project" value="UniProtKB-SubCell"/>
</dbReference>
<feature type="domain" description="Core Histone H2A/H2B/H3" evidence="3">
    <location>
        <begin position="6"/>
        <end position="89"/>
    </location>
</feature>
<dbReference type="CDD" id="cd00074">
    <property type="entry name" value="HFD_H2A"/>
    <property type="match status" value="1"/>
</dbReference>
<dbReference type="OrthoDB" id="9396611at2759"/>
<dbReference type="InterPro" id="IPR007125">
    <property type="entry name" value="H2A/H2B/H3"/>
</dbReference>
<dbReference type="Pfam" id="PF00125">
    <property type="entry name" value="Histone"/>
    <property type="match status" value="1"/>
</dbReference>
<dbReference type="PANTHER" id="PTHR23430">
    <property type="entry name" value="HISTONE H2A"/>
    <property type="match status" value="1"/>
</dbReference>
<dbReference type="AlphaFoldDB" id="A0A7K9EWN3"/>
<dbReference type="SUPFAM" id="SSF47113">
    <property type="entry name" value="Histone-fold"/>
    <property type="match status" value="1"/>
</dbReference>
<feature type="region of interest" description="Disordered" evidence="2">
    <location>
        <begin position="1"/>
        <end position="20"/>
    </location>
</feature>
<dbReference type="GO" id="GO:0030527">
    <property type="term" value="F:structural constituent of chromatin"/>
    <property type="evidence" value="ECO:0007669"/>
    <property type="project" value="InterPro"/>
</dbReference>
<dbReference type="GO" id="GO:0003677">
    <property type="term" value="F:DNA binding"/>
    <property type="evidence" value="ECO:0007669"/>
    <property type="project" value="UniProtKB-KW"/>
</dbReference>
<feature type="non-terminal residue" evidence="4">
    <location>
        <position position="1"/>
    </location>
</feature>
<feature type="region of interest" description="Disordered" evidence="2">
    <location>
        <begin position="105"/>
        <end position="130"/>
    </location>
</feature>
<keyword evidence="1" id="KW-0238">DNA-binding</keyword>
<name>A0A7K9EWN3_BARMA</name>
<evidence type="ECO:0000259" key="3">
    <source>
        <dbReference type="Pfam" id="PF00125"/>
    </source>
</evidence>
<comment type="similarity">
    <text evidence="1">Belongs to the histone H2A family.</text>
</comment>
<dbReference type="Gene3D" id="1.10.20.10">
    <property type="entry name" value="Histone, subunit A"/>
    <property type="match status" value="1"/>
</dbReference>
<dbReference type="EMBL" id="VWZK01036912">
    <property type="protein sequence ID" value="NXG81238.1"/>
    <property type="molecule type" value="Genomic_DNA"/>
</dbReference>
<organism evidence="4 5">
    <name type="scientific">Baryphthengus martii</name>
    <name type="common">Rufous motmot</name>
    <dbReference type="NCBI Taxonomy" id="176943"/>
    <lineage>
        <taxon>Eukaryota</taxon>
        <taxon>Metazoa</taxon>
        <taxon>Chordata</taxon>
        <taxon>Craniata</taxon>
        <taxon>Vertebrata</taxon>
        <taxon>Euteleostomi</taxon>
        <taxon>Archelosauria</taxon>
        <taxon>Archosauria</taxon>
        <taxon>Dinosauria</taxon>
        <taxon>Saurischia</taxon>
        <taxon>Theropoda</taxon>
        <taxon>Coelurosauria</taxon>
        <taxon>Aves</taxon>
        <taxon>Neognathae</taxon>
        <taxon>Neoaves</taxon>
        <taxon>Telluraves</taxon>
        <taxon>Coraciimorphae</taxon>
        <taxon>Coraciiformes</taxon>
        <taxon>Momotidae</taxon>
        <taxon>Baryphthengus</taxon>
    </lineage>
</organism>
<evidence type="ECO:0000313" key="5">
    <source>
        <dbReference type="Proteomes" id="UP000578343"/>
    </source>
</evidence>
<comment type="subunit">
    <text evidence="1">The nucleosome is a histone octamer containing two molecules each of H2A, H2B, H3 and H4 assembled in one H3-H4 heterotetramer and two H2A-H2B heterodimers. The octamer wraps approximately 147 bp of DNA.</text>
</comment>
<dbReference type="InterPro" id="IPR009072">
    <property type="entry name" value="Histone-fold"/>
</dbReference>
<dbReference type="InterPro" id="IPR002119">
    <property type="entry name" value="Histone_H2A"/>
</dbReference>
<feature type="compositionally biased region" description="Basic residues" evidence="2">
    <location>
        <begin position="116"/>
        <end position="130"/>
    </location>
</feature>
<feature type="non-terminal residue" evidence="4">
    <location>
        <position position="130"/>
    </location>
</feature>
<comment type="subcellular location">
    <subcellularLocation>
        <location evidence="1">Nucleus</location>
    </subcellularLocation>
</comment>
<evidence type="ECO:0000256" key="1">
    <source>
        <dbReference type="RuleBase" id="RU003767"/>
    </source>
</evidence>
<keyword evidence="1" id="KW-0158">Chromosome</keyword>
<accession>A0A7K9EWN3</accession>
<dbReference type="SMART" id="SM00414">
    <property type="entry name" value="H2A"/>
    <property type="match status" value="1"/>
</dbReference>
<evidence type="ECO:0000256" key="2">
    <source>
        <dbReference type="SAM" id="MobiDB-lite"/>
    </source>
</evidence>
<reference evidence="4 5" key="1">
    <citation type="submission" date="2019-09" db="EMBL/GenBank/DDBJ databases">
        <title>Bird 10,000 Genomes (B10K) Project - Family phase.</title>
        <authorList>
            <person name="Zhang G."/>
        </authorList>
    </citation>
    <scope>NUCLEOTIDE SEQUENCE [LARGE SCALE GENOMIC DNA]</scope>
    <source>
        <strain evidence="4">B10K-DU-001-21</strain>
        <tissue evidence="4">Muscle</tissue>
    </source>
</reference>
<keyword evidence="1" id="KW-0544">Nucleosome core</keyword>
<protein>
    <recommendedName>
        <fullName evidence="1">Histone H2A</fullName>
    </recommendedName>
</protein>
<dbReference type="Proteomes" id="UP000578343">
    <property type="component" value="Unassembled WGS sequence"/>
</dbReference>